<dbReference type="PANTHER" id="PTHR33414:SF10">
    <property type="entry name" value="PROTEIN PLASTID MOVEMENT IMPAIRED 1-RELATED 2"/>
    <property type="match status" value="1"/>
</dbReference>
<name>A0A5D3DD87_CUCMM</name>
<dbReference type="OrthoDB" id="2019483at2759"/>
<comment type="caution">
    <text evidence="2">The sequence shown here is derived from an EMBL/GenBank/DDBJ whole genome shotgun (WGS) entry which is preliminary data.</text>
</comment>
<dbReference type="Proteomes" id="UP000321393">
    <property type="component" value="Unassembled WGS sequence"/>
</dbReference>
<evidence type="ECO:0000313" key="4">
    <source>
        <dbReference type="Proteomes" id="UP000321947"/>
    </source>
</evidence>
<reference evidence="3 4" key="1">
    <citation type="submission" date="2019-08" db="EMBL/GenBank/DDBJ databases">
        <title>Draft genome sequences of two oriental melons (Cucumis melo L. var makuwa).</title>
        <authorList>
            <person name="Kwon S.-Y."/>
        </authorList>
    </citation>
    <scope>NUCLEOTIDE SEQUENCE [LARGE SCALE GENOMIC DNA]</scope>
    <source>
        <strain evidence="4">cv. Chang Bougi</strain>
        <strain evidence="3">cv. SW 3</strain>
        <tissue evidence="2">Leaf</tissue>
    </source>
</reference>
<accession>A0A5D3DD87</accession>
<gene>
    <name evidence="2" type="ORF">E5676_scaffold305G00130</name>
    <name evidence="1" type="ORF">E6C27_scaffold19G002870</name>
</gene>
<dbReference type="InterPro" id="IPR039614">
    <property type="entry name" value="PMI1-like"/>
</dbReference>
<dbReference type="EMBL" id="SSTE01022979">
    <property type="protein sequence ID" value="KAA0026282.1"/>
    <property type="molecule type" value="Genomic_DNA"/>
</dbReference>
<evidence type="ECO:0000313" key="3">
    <source>
        <dbReference type="Proteomes" id="UP000321393"/>
    </source>
</evidence>
<dbReference type="STRING" id="1194695.A0A5D3DD87"/>
<evidence type="ECO:0000313" key="2">
    <source>
        <dbReference type="EMBL" id="TYK21478.1"/>
    </source>
</evidence>
<organism evidence="2 4">
    <name type="scientific">Cucumis melo var. makuwa</name>
    <name type="common">Oriental melon</name>
    <dbReference type="NCBI Taxonomy" id="1194695"/>
    <lineage>
        <taxon>Eukaryota</taxon>
        <taxon>Viridiplantae</taxon>
        <taxon>Streptophyta</taxon>
        <taxon>Embryophyta</taxon>
        <taxon>Tracheophyta</taxon>
        <taxon>Spermatophyta</taxon>
        <taxon>Magnoliopsida</taxon>
        <taxon>eudicotyledons</taxon>
        <taxon>Gunneridae</taxon>
        <taxon>Pentapetalae</taxon>
        <taxon>rosids</taxon>
        <taxon>fabids</taxon>
        <taxon>Cucurbitales</taxon>
        <taxon>Cucurbitaceae</taxon>
        <taxon>Benincaseae</taxon>
        <taxon>Cucumis</taxon>
    </lineage>
</organism>
<dbReference type="AlphaFoldDB" id="A0A5D3DD87"/>
<dbReference type="EMBL" id="SSTD01005647">
    <property type="protein sequence ID" value="TYK21478.1"/>
    <property type="molecule type" value="Genomic_DNA"/>
</dbReference>
<sequence length="151" mass="16944">METPKEKVNHNQLVCSYHTPPSVSLPPETGHASFKFSGIPGSLPQNLQTRGGDFGEIYFTQQIVHLDLTTTSVRNRRNTKILANLESKHLMSEWGLNESDFEHSPHYSSSGFGSPIELLLEEEPPKLSSLREGFGAFLKKNRGRFFRSMGP</sequence>
<proteinExistence type="predicted"/>
<dbReference type="Proteomes" id="UP000321947">
    <property type="component" value="Unassembled WGS sequence"/>
</dbReference>
<evidence type="ECO:0000313" key="1">
    <source>
        <dbReference type="EMBL" id="KAA0026282.1"/>
    </source>
</evidence>
<dbReference type="PANTHER" id="PTHR33414">
    <property type="entry name" value="PROTEIN PLASTID MOVEMENT IMPAIRED 1-RELATED 1"/>
    <property type="match status" value="1"/>
</dbReference>
<protein>
    <submittedName>
        <fullName evidence="2">Protein PLASTID MOVEMENT IMPAIRED 1-RELATED 1-like</fullName>
    </submittedName>
</protein>